<accession>A0ABP5RMB2</accession>
<keyword evidence="3" id="KW-1185">Reference proteome</keyword>
<feature type="domain" description="HTH cro/C1-type" evidence="1">
    <location>
        <begin position="11"/>
        <end position="66"/>
    </location>
</feature>
<dbReference type="Proteomes" id="UP001500305">
    <property type="component" value="Unassembled WGS sequence"/>
</dbReference>
<comment type="caution">
    <text evidence="2">The sequence shown here is derived from an EMBL/GenBank/DDBJ whole genome shotgun (WGS) entry which is preliminary data.</text>
</comment>
<protein>
    <recommendedName>
        <fullName evidence="1">HTH cro/C1-type domain-containing protein</fullName>
    </recommendedName>
</protein>
<dbReference type="Gene3D" id="1.10.260.40">
    <property type="entry name" value="lambda repressor-like DNA-binding domains"/>
    <property type="match status" value="3"/>
</dbReference>
<dbReference type="Pfam" id="PF01381">
    <property type="entry name" value="HTH_3"/>
    <property type="match status" value="1"/>
</dbReference>
<sequence>MPARKFDGQALRRARRARDLSQEALGRAEGVDVDQSTVAKWESGSFPEPERLPAIARALGEPLDGLFPRDGHPDLADLRCDAGFAQRRTGALIGTKSYIPVSNAERGVRRLNEAYVPRLAEAYGVTEEQLRAAQDRSFGVVPAPAAAPPVPRTLAEKLTYLLDTTFPGGRPTDAQIAEAVNAHAGVDVISAGAVEALRTGTPPPSEVLAGLAAGVVLEGLAEFFGVTALFFQSDEELERQVVDAISLLALRGSTDTFALAARGGQDGLGPAMLAKISALVAEAQRKAGPRR</sequence>
<dbReference type="PROSITE" id="PS50943">
    <property type="entry name" value="HTH_CROC1"/>
    <property type="match status" value="1"/>
</dbReference>
<evidence type="ECO:0000313" key="2">
    <source>
        <dbReference type="EMBL" id="GAA2266904.1"/>
    </source>
</evidence>
<dbReference type="InterPro" id="IPR010982">
    <property type="entry name" value="Lambda_DNA-bd_dom_sf"/>
</dbReference>
<dbReference type="SUPFAM" id="SSF47413">
    <property type="entry name" value="lambda repressor-like DNA-binding domains"/>
    <property type="match status" value="1"/>
</dbReference>
<evidence type="ECO:0000259" key="1">
    <source>
        <dbReference type="PROSITE" id="PS50943"/>
    </source>
</evidence>
<gene>
    <name evidence="2" type="ORF">GCM10010430_60040</name>
</gene>
<dbReference type="RefSeq" id="WP_344639660.1">
    <property type="nucleotide sequence ID" value="NZ_BAAATR010000034.1"/>
</dbReference>
<dbReference type="CDD" id="cd00093">
    <property type="entry name" value="HTH_XRE"/>
    <property type="match status" value="1"/>
</dbReference>
<dbReference type="InterPro" id="IPR001387">
    <property type="entry name" value="Cro/C1-type_HTH"/>
</dbReference>
<proteinExistence type="predicted"/>
<dbReference type="EMBL" id="BAAATR010000034">
    <property type="protein sequence ID" value="GAA2266904.1"/>
    <property type="molecule type" value="Genomic_DNA"/>
</dbReference>
<name>A0ABP5RMB2_9ACTN</name>
<evidence type="ECO:0000313" key="3">
    <source>
        <dbReference type="Proteomes" id="UP001500305"/>
    </source>
</evidence>
<organism evidence="2 3">
    <name type="scientific">Kitasatospora cystarginea</name>
    <dbReference type="NCBI Taxonomy" id="58350"/>
    <lineage>
        <taxon>Bacteria</taxon>
        <taxon>Bacillati</taxon>
        <taxon>Actinomycetota</taxon>
        <taxon>Actinomycetes</taxon>
        <taxon>Kitasatosporales</taxon>
        <taxon>Streptomycetaceae</taxon>
        <taxon>Kitasatospora</taxon>
    </lineage>
</organism>
<dbReference type="SMART" id="SM00530">
    <property type="entry name" value="HTH_XRE"/>
    <property type="match status" value="2"/>
</dbReference>
<reference evidence="3" key="1">
    <citation type="journal article" date="2019" name="Int. J. Syst. Evol. Microbiol.">
        <title>The Global Catalogue of Microorganisms (GCM) 10K type strain sequencing project: providing services to taxonomists for standard genome sequencing and annotation.</title>
        <authorList>
            <consortium name="The Broad Institute Genomics Platform"/>
            <consortium name="The Broad Institute Genome Sequencing Center for Infectious Disease"/>
            <person name="Wu L."/>
            <person name="Ma J."/>
        </authorList>
    </citation>
    <scope>NUCLEOTIDE SEQUENCE [LARGE SCALE GENOMIC DNA]</scope>
    <source>
        <strain evidence="3">JCM 7356</strain>
    </source>
</reference>